<accession>A0A1T4TF95</accession>
<protein>
    <submittedName>
        <fullName evidence="1">Uncharacterized protein</fullName>
    </submittedName>
</protein>
<gene>
    <name evidence="1" type="ORF">SAMN05428963_12813</name>
</gene>
<keyword evidence="2" id="KW-1185">Reference proteome</keyword>
<dbReference type="EMBL" id="FUXL01000028">
    <property type="protein sequence ID" value="SKA39112.1"/>
    <property type="molecule type" value="Genomic_DNA"/>
</dbReference>
<evidence type="ECO:0000313" key="1">
    <source>
        <dbReference type="EMBL" id="SKA39112.1"/>
    </source>
</evidence>
<dbReference type="Proteomes" id="UP000190135">
    <property type="component" value="Unassembled WGS sequence"/>
</dbReference>
<reference evidence="1 2" key="1">
    <citation type="submission" date="2017-02" db="EMBL/GenBank/DDBJ databases">
        <authorList>
            <person name="Peterson S.W."/>
        </authorList>
    </citation>
    <scope>NUCLEOTIDE SEQUENCE [LARGE SCALE GENOMIC DNA]</scope>
    <source>
        <strain evidence="1 2">USBA 369</strain>
    </source>
</reference>
<sequence length="30" mass="3313">MIEPQLERVDSVCGDRHLICSCPPVEAAED</sequence>
<name>A0A1T4TF95_9HYPH</name>
<evidence type="ECO:0000313" key="2">
    <source>
        <dbReference type="Proteomes" id="UP000190135"/>
    </source>
</evidence>
<proteinExistence type="predicted"/>
<organism evidence="1 2">
    <name type="scientific">Consotaella salsifontis</name>
    <dbReference type="NCBI Taxonomy" id="1365950"/>
    <lineage>
        <taxon>Bacteria</taxon>
        <taxon>Pseudomonadati</taxon>
        <taxon>Pseudomonadota</taxon>
        <taxon>Alphaproteobacteria</taxon>
        <taxon>Hyphomicrobiales</taxon>
        <taxon>Aurantimonadaceae</taxon>
        <taxon>Consotaella</taxon>
    </lineage>
</organism>
<dbReference type="AlphaFoldDB" id="A0A1T4TF95"/>